<dbReference type="InParanoid" id="A0A0H2R170"/>
<dbReference type="AlphaFoldDB" id="A0A0H2R170"/>
<keyword evidence="4" id="KW-1185">Reference proteome</keyword>
<dbReference type="STRING" id="27342.A0A0H2R170"/>
<protein>
    <submittedName>
        <fullName evidence="3">Uncharacterized protein</fullName>
    </submittedName>
</protein>
<dbReference type="EMBL" id="KQ086295">
    <property type="protein sequence ID" value="KLO05535.1"/>
    <property type="molecule type" value="Genomic_DNA"/>
</dbReference>
<keyword evidence="2" id="KW-1133">Transmembrane helix</keyword>
<evidence type="ECO:0000313" key="4">
    <source>
        <dbReference type="Proteomes" id="UP000053477"/>
    </source>
</evidence>
<sequence length="520" mass="57251">MLQRTLRVNRSRFTSVSRLSMPPSLLRMDDAENGEFGFEDDGTLDQFRRSIRLGRGNQAFVPLGGEFGVLLALSLSLLFIFAISLSFTNANDALYFKKTLDNTAKFDPGVVLVGEDVDVDIEEPAVGVRWRIAGCGEGFTLRGSSPLHGSASCGVLATSVKVYIDGSASKPNQTWRTILISCFVVIPSSKDAIAEFDPASVPREPVTNRLMLVQNLMHFDSRHALDVHNARFYPFDTYSLTTTLRVEYSNSTSESDSDFGSLRISASPIVMYTSSFMAVSTSRQGNLLIDSSTFPVRHIEVRIKRPGPARAYAMLLFGMNWLLAHSALGVFVFAKRAKSTFPLGLVSLTRERVLHDALKQLGIVFGILLAMPKLRAMMPNAPGFDGVLIDTVGYFPQMTMAGFSLVLLLLLTASRILDAAPSISSRGKMKRFDPPAFTFTRTTLDGLRGGQKLEQVDEDVQYNCPSGPFGGMETFESRRWYYNRTRTGSLEDAVPPWSSPSPLPRSTGQNDLLRGLRSGC</sequence>
<dbReference type="Proteomes" id="UP000053477">
    <property type="component" value="Unassembled WGS sequence"/>
</dbReference>
<feature type="region of interest" description="Disordered" evidence="1">
    <location>
        <begin position="491"/>
        <end position="520"/>
    </location>
</feature>
<dbReference type="OrthoDB" id="2117972at2759"/>
<organism evidence="3 4">
    <name type="scientific">Schizopora paradoxa</name>
    <dbReference type="NCBI Taxonomy" id="27342"/>
    <lineage>
        <taxon>Eukaryota</taxon>
        <taxon>Fungi</taxon>
        <taxon>Dikarya</taxon>
        <taxon>Basidiomycota</taxon>
        <taxon>Agaricomycotina</taxon>
        <taxon>Agaricomycetes</taxon>
        <taxon>Hymenochaetales</taxon>
        <taxon>Schizoporaceae</taxon>
        <taxon>Schizopora</taxon>
    </lineage>
</organism>
<feature type="transmembrane region" description="Helical" evidence="2">
    <location>
        <begin position="59"/>
        <end position="87"/>
    </location>
</feature>
<reference evidence="3 4" key="1">
    <citation type="submission" date="2015-04" db="EMBL/GenBank/DDBJ databases">
        <title>Complete genome sequence of Schizopora paradoxa KUC8140, a cosmopolitan wood degrader in East Asia.</title>
        <authorList>
            <consortium name="DOE Joint Genome Institute"/>
            <person name="Min B."/>
            <person name="Park H."/>
            <person name="Jang Y."/>
            <person name="Kim J.-J."/>
            <person name="Kim K.H."/>
            <person name="Pangilinan J."/>
            <person name="Lipzen A."/>
            <person name="Riley R."/>
            <person name="Grigoriev I.V."/>
            <person name="Spatafora J.W."/>
            <person name="Choi I.-G."/>
        </authorList>
    </citation>
    <scope>NUCLEOTIDE SEQUENCE [LARGE SCALE GENOMIC DNA]</scope>
    <source>
        <strain evidence="3 4">KUC8140</strain>
    </source>
</reference>
<proteinExistence type="predicted"/>
<feature type="transmembrane region" description="Helical" evidence="2">
    <location>
        <begin position="353"/>
        <end position="374"/>
    </location>
</feature>
<evidence type="ECO:0000313" key="3">
    <source>
        <dbReference type="EMBL" id="KLO05535.1"/>
    </source>
</evidence>
<evidence type="ECO:0000256" key="1">
    <source>
        <dbReference type="SAM" id="MobiDB-lite"/>
    </source>
</evidence>
<keyword evidence="2" id="KW-0812">Transmembrane</keyword>
<gene>
    <name evidence="3" type="ORF">SCHPADRAFT_722030</name>
</gene>
<name>A0A0H2R170_9AGAM</name>
<feature type="transmembrane region" description="Helical" evidence="2">
    <location>
        <begin position="311"/>
        <end position="333"/>
    </location>
</feature>
<evidence type="ECO:0000256" key="2">
    <source>
        <dbReference type="SAM" id="Phobius"/>
    </source>
</evidence>
<keyword evidence="2" id="KW-0472">Membrane</keyword>
<feature type="transmembrane region" description="Helical" evidence="2">
    <location>
        <begin position="394"/>
        <end position="417"/>
    </location>
</feature>
<accession>A0A0H2R170</accession>